<sequence>MATLCEYIKAECAKKEAKARKKAERKEAERRAMEEKEARERKAKKKAEKAREEEERVAAIRKDIDLHVKLTVKEALSGACAKFREAIVAAKLHEKMKGKKKLNYVPEEEFSEYEFVGSDTEEIYERPQGLSINEKRKRGPELVFEDSPPMELPAKRTPKRTPWRGILKLEVKAVQQEFEDCYPNNMCLKRTDDGSGSFDFLGCRVHVGSTYPYAGCVQMSKNEVERISRNASIRMLALRENGSGYGEGWICKVKKVGGNALKRHRGWCRNAASGTPYLYCATL</sequence>
<dbReference type="Proteomes" id="UP000265515">
    <property type="component" value="Unassembled WGS sequence"/>
</dbReference>
<evidence type="ECO:0000256" key="1">
    <source>
        <dbReference type="SAM" id="MobiDB-lite"/>
    </source>
</evidence>
<protein>
    <submittedName>
        <fullName evidence="2">Uncharacterized protein</fullName>
    </submittedName>
</protein>
<dbReference type="EMBL" id="BFEA01000763">
    <property type="protein sequence ID" value="GBG89809.1"/>
    <property type="molecule type" value="Genomic_DNA"/>
</dbReference>
<keyword evidence="3" id="KW-1185">Reference proteome</keyword>
<accession>A0A388M5Q1</accession>
<comment type="caution">
    <text evidence="2">The sequence shown here is derived from an EMBL/GenBank/DDBJ whole genome shotgun (WGS) entry which is preliminary data.</text>
</comment>
<dbReference type="AlphaFoldDB" id="A0A388M5Q1"/>
<name>A0A388M5Q1_CHABU</name>
<organism evidence="2 3">
    <name type="scientific">Chara braunii</name>
    <name type="common">Braun's stonewort</name>
    <dbReference type="NCBI Taxonomy" id="69332"/>
    <lineage>
        <taxon>Eukaryota</taxon>
        <taxon>Viridiplantae</taxon>
        <taxon>Streptophyta</taxon>
        <taxon>Charophyceae</taxon>
        <taxon>Charales</taxon>
        <taxon>Characeae</taxon>
        <taxon>Chara</taxon>
    </lineage>
</organism>
<evidence type="ECO:0000313" key="3">
    <source>
        <dbReference type="Proteomes" id="UP000265515"/>
    </source>
</evidence>
<reference evidence="2 3" key="1">
    <citation type="journal article" date="2018" name="Cell">
        <title>The Chara Genome: Secondary Complexity and Implications for Plant Terrestrialization.</title>
        <authorList>
            <person name="Nishiyama T."/>
            <person name="Sakayama H."/>
            <person name="Vries J.D."/>
            <person name="Buschmann H."/>
            <person name="Saint-Marcoux D."/>
            <person name="Ullrich K.K."/>
            <person name="Haas F.B."/>
            <person name="Vanderstraeten L."/>
            <person name="Becker D."/>
            <person name="Lang D."/>
            <person name="Vosolsobe S."/>
            <person name="Rombauts S."/>
            <person name="Wilhelmsson P.K.I."/>
            <person name="Janitza P."/>
            <person name="Kern R."/>
            <person name="Heyl A."/>
            <person name="Rumpler F."/>
            <person name="Villalobos L.I.A.C."/>
            <person name="Clay J.M."/>
            <person name="Skokan R."/>
            <person name="Toyoda A."/>
            <person name="Suzuki Y."/>
            <person name="Kagoshima H."/>
            <person name="Schijlen E."/>
            <person name="Tajeshwar N."/>
            <person name="Catarino B."/>
            <person name="Hetherington A.J."/>
            <person name="Saltykova A."/>
            <person name="Bonnot C."/>
            <person name="Breuninger H."/>
            <person name="Symeonidi A."/>
            <person name="Radhakrishnan G.V."/>
            <person name="Van Nieuwerburgh F."/>
            <person name="Deforce D."/>
            <person name="Chang C."/>
            <person name="Karol K.G."/>
            <person name="Hedrich R."/>
            <person name="Ulvskov P."/>
            <person name="Glockner G."/>
            <person name="Delwiche C.F."/>
            <person name="Petrasek J."/>
            <person name="Van de Peer Y."/>
            <person name="Friml J."/>
            <person name="Beilby M."/>
            <person name="Dolan L."/>
            <person name="Kohara Y."/>
            <person name="Sugano S."/>
            <person name="Fujiyama A."/>
            <person name="Delaux P.-M."/>
            <person name="Quint M."/>
            <person name="TheiBen G."/>
            <person name="Hagemann M."/>
            <person name="Harholt J."/>
            <person name="Dunand C."/>
            <person name="Zachgo S."/>
            <person name="Langdale J."/>
            <person name="Maumus F."/>
            <person name="Straeten D.V.D."/>
            <person name="Gould S.B."/>
            <person name="Rensing S.A."/>
        </authorList>
    </citation>
    <scope>NUCLEOTIDE SEQUENCE [LARGE SCALE GENOMIC DNA]</scope>
    <source>
        <strain evidence="2 3">S276</strain>
    </source>
</reference>
<feature type="compositionally biased region" description="Basic and acidic residues" evidence="1">
    <location>
        <begin position="24"/>
        <end position="40"/>
    </location>
</feature>
<evidence type="ECO:0000313" key="2">
    <source>
        <dbReference type="EMBL" id="GBG89809.1"/>
    </source>
</evidence>
<proteinExistence type="predicted"/>
<gene>
    <name evidence="2" type="ORF">CBR_g49660</name>
</gene>
<dbReference type="Gramene" id="GBG89809">
    <property type="protein sequence ID" value="GBG89809"/>
    <property type="gene ID" value="CBR_g49660"/>
</dbReference>
<feature type="region of interest" description="Disordered" evidence="1">
    <location>
        <begin position="16"/>
        <end position="56"/>
    </location>
</feature>